<dbReference type="AlphaFoldDB" id="A0A8J7IU77"/>
<comment type="caution">
    <text evidence="1">The sequence shown here is derived from an EMBL/GenBank/DDBJ whole genome shotgun (WGS) entry which is preliminary data.</text>
</comment>
<dbReference type="RefSeq" id="WP_228847356.1">
    <property type="nucleotide sequence ID" value="NZ_JADCKQ010000001.1"/>
</dbReference>
<evidence type="ECO:0000313" key="1">
    <source>
        <dbReference type="EMBL" id="MBI1492438.1"/>
    </source>
</evidence>
<accession>A0A8J7IU77</accession>
<protein>
    <submittedName>
        <fullName evidence="1">Uncharacterized protein</fullName>
    </submittedName>
</protein>
<organism evidence="1 2">
    <name type="scientific">Halocynthiibacter styelae</name>
    <dbReference type="NCBI Taxonomy" id="2761955"/>
    <lineage>
        <taxon>Bacteria</taxon>
        <taxon>Pseudomonadati</taxon>
        <taxon>Pseudomonadota</taxon>
        <taxon>Alphaproteobacteria</taxon>
        <taxon>Rhodobacterales</taxon>
        <taxon>Paracoccaceae</taxon>
        <taxon>Halocynthiibacter</taxon>
    </lineage>
</organism>
<gene>
    <name evidence="1" type="ORF">H1D41_02175</name>
</gene>
<proteinExistence type="predicted"/>
<evidence type="ECO:0000313" key="2">
    <source>
        <dbReference type="Proteomes" id="UP000640583"/>
    </source>
</evidence>
<name>A0A8J7IU77_9RHOB</name>
<sequence length="223" mass="24186">MGTEGYCDLMGGANKVEIAGWLRISRNNVDELLGELGVLALGRKYPWRRVIEGALGVEAKAADDLTNAPLMTISEAAEELGQPVDGLKAKILDGQLYLPPLYVFGPKRNRFVQSQLIECSRNPRNTFTELPLNKSLFLTSDETAGTLGCTLTDLEVEFGKTGCAEPKHVILTGGVKWYFKSEVQRICSELPEVQAANRKTPAPEFSGGVLGTAARFVVQSGPD</sequence>
<reference evidence="1" key="1">
    <citation type="submission" date="2020-10" db="EMBL/GenBank/DDBJ databases">
        <title>Paenihalocynthiibacter styelae gen. nov., sp. nov., isolated from stalked sea squirt Styela clava.</title>
        <authorList>
            <person name="Kim Y.-O."/>
            <person name="Yoon J.-H."/>
        </authorList>
    </citation>
    <scope>NUCLEOTIDE SEQUENCE</scope>
    <source>
        <strain evidence="1">MYP1-1</strain>
    </source>
</reference>
<dbReference type="Proteomes" id="UP000640583">
    <property type="component" value="Unassembled WGS sequence"/>
</dbReference>
<dbReference type="EMBL" id="JADCKQ010000001">
    <property type="protein sequence ID" value="MBI1492438.1"/>
    <property type="molecule type" value="Genomic_DNA"/>
</dbReference>
<keyword evidence="2" id="KW-1185">Reference proteome</keyword>